<evidence type="ECO:0000313" key="3">
    <source>
        <dbReference type="Proteomes" id="UP000664991"/>
    </source>
</evidence>
<name>A0A836ANI9_SHEEP</name>
<dbReference type="AlphaFoldDB" id="A0A836ANI9"/>
<accession>A0A836ANI9</accession>
<gene>
    <name evidence="2" type="ORF">JEQ12_000031</name>
</gene>
<proteinExistence type="predicted"/>
<dbReference type="Proteomes" id="UP000664991">
    <property type="component" value="Unassembled WGS sequence"/>
</dbReference>
<evidence type="ECO:0000313" key="2">
    <source>
        <dbReference type="EMBL" id="KAG5214455.1"/>
    </source>
</evidence>
<organism evidence="2 3">
    <name type="scientific">Ovis aries</name>
    <name type="common">Sheep</name>
    <dbReference type="NCBI Taxonomy" id="9940"/>
    <lineage>
        <taxon>Eukaryota</taxon>
        <taxon>Metazoa</taxon>
        <taxon>Chordata</taxon>
        <taxon>Craniata</taxon>
        <taxon>Vertebrata</taxon>
        <taxon>Euteleostomi</taxon>
        <taxon>Mammalia</taxon>
        <taxon>Eutheria</taxon>
        <taxon>Laurasiatheria</taxon>
        <taxon>Artiodactyla</taxon>
        <taxon>Ruminantia</taxon>
        <taxon>Pecora</taxon>
        <taxon>Bovidae</taxon>
        <taxon>Caprinae</taxon>
        <taxon>Ovis</taxon>
    </lineage>
</organism>
<dbReference type="EMBL" id="JAEMGP010000001">
    <property type="protein sequence ID" value="KAG5214455.1"/>
    <property type="molecule type" value="Genomic_DNA"/>
</dbReference>
<feature type="region of interest" description="Disordered" evidence="1">
    <location>
        <begin position="44"/>
        <end position="70"/>
    </location>
</feature>
<protein>
    <submittedName>
        <fullName evidence="2">Uncharacterized protein</fullName>
    </submittedName>
</protein>
<comment type="caution">
    <text evidence="2">The sequence shown here is derived from an EMBL/GenBank/DDBJ whole genome shotgun (WGS) entry which is preliminary data.</text>
</comment>
<evidence type="ECO:0000256" key="1">
    <source>
        <dbReference type="SAM" id="MobiDB-lite"/>
    </source>
</evidence>
<sequence length="130" mass="13560">MNSGLLRAAGGATSSEWEAIVLTQPVVLCPRTALAAPSFWTGTQSGCSNRGGITEREAGGSAGASEKLGVKVSRTERVPPSFDSAHVDGKQWTLSRTFQLLPPTQTLTFVCSTHQCCRAVQVPPASACGL</sequence>
<reference evidence="2 3" key="1">
    <citation type="submission" date="2020-12" db="EMBL/GenBank/DDBJ databases">
        <title>De novo assembly of Tibetan sheep genome.</title>
        <authorList>
            <person name="Li X."/>
        </authorList>
    </citation>
    <scope>NUCLEOTIDE SEQUENCE [LARGE SCALE GENOMIC DNA]</scope>
    <source>
        <tissue evidence="2">Heart</tissue>
    </source>
</reference>